<comment type="subunit">
    <text evidence="6">Homotetramer.</text>
</comment>
<evidence type="ECO:0000259" key="7">
    <source>
        <dbReference type="PROSITE" id="PS51383"/>
    </source>
</evidence>
<comment type="catalytic activity">
    <reaction evidence="6">
        <text>(6S)-NADHX + ADP = AMP + phosphate + NADH + H(+)</text>
        <dbReference type="Rhea" id="RHEA:32223"/>
        <dbReference type="ChEBI" id="CHEBI:15378"/>
        <dbReference type="ChEBI" id="CHEBI:43474"/>
        <dbReference type="ChEBI" id="CHEBI:57945"/>
        <dbReference type="ChEBI" id="CHEBI:64074"/>
        <dbReference type="ChEBI" id="CHEBI:456215"/>
        <dbReference type="ChEBI" id="CHEBI:456216"/>
        <dbReference type="EC" id="4.2.1.136"/>
    </reaction>
</comment>
<dbReference type="CDD" id="cd01171">
    <property type="entry name" value="YXKO-related"/>
    <property type="match status" value="1"/>
</dbReference>
<name>A0A553K575_9ACTN</name>
<dbReference type="GO" id="GO:0052856">
    <property type="term" value="F:NAD(P)HX epimerase activity"/>
    <property type="evidence" value="ECO:0007669"/>
    <property type="project" value="TreeGrafter"/>
</dbReference>
<evidence type="ECO:0000313" key="8">
    <source>
        <dbReference type="EMBL" id="TRY19856.1"/>
    </source>
</evidence>
<keyword evidence="1 6" id="KW-0547">Nucleotide-binding</keyword>
<dbReference type="AlphaFoldDB" id="A0A553K575"/>
<comment type="similarity">
    <text evidence="6">Belongs to the NnrD/CARKD family.</text>
</comment>
<comment type="cofactor">
    <cofactor evidence="6">
        <name>Mg(2+)</name>
        <dbReference type="ChEBI" id="CHEBI:18420"/>
    </cofactor>
</comment>
<accession>A0A553K575</accession>
<feature type="binding site" evidence="6">
    <location>
        <position position="135"/>
    </location>
    <ligand>
        <name>(6S)-NADPHX</name>
        <dbReference type="ChEBI" id="CHEBI:64076"/>
    </ligand>
</feature>
<comment type="caution">
    <text evidence="6">Lacks conserved residue(s) required for the propagation of feature annotation.</text>
</comment>
<organism evidence="8 9">
    <name type="scientific">Tessaracoccus rhinocerotis</name>
    <dbReference type="NCBI Taxonomy" id="1689449"/>
    <lineage>
        <taxon>Bacteria</taxon>
        <taxon>Bacillati</taxon>
        <taxon>Actinomycetota</taxon>
        <taxon>Actinomycetes</taxon>
        <taxon>Propionibacteriales</taxon>
        <taxon>Propionibacteriaceae</taxon>
        <taxon>Tessaracoccus</taxon>
    </lineage>
</organism>
<dbReference type="InterPro" id="IPR029056">
    <property type="entry name" value="Ribokinase-like"/>
</dbReference>
<proteinExistence type="inferred from homology"/>
<reference evidence="8 9" key="1">
    <citation type="submission" date="2019-07" db="EMBL/GenBank/DDBJ databases">
        <authorList>
            <person name="Zhou L.-Y."/>
        </authorList>
    </citation>
    <scope>NUCLEOTIDE SEQUENCE [LARGE SCALE GENOMIC DNA]</scope>
    <source>
        <strain evidence="8 9">YIM 101269</strain>
    </source>
</reference>
<evidence type="ECO:0000256" key="3">
    <source>
        <dbReference type="ARBA" id="ARBA00022857"/>
    </source>
</evidence>
<dbReference type="PANTHER" id="PTHR12592:SF0">
    <property type="entry name" value="ATP-DEPENDENT (S)-NAD(P)H-HYDRATE DEHYDRATASE"/>
    <property type="match status" value="1"/>
</dbReference>
<dbReference type="GO" id="GO:0052855">
    <property type="term" value="F:ADP-dependent NAD(P)H-hydrate dehydratase activity"/>
    <property type="evidence" value="ECO:0007669"/>
    <property type="project" value="UniProtKB-UniRule"/>
</dbReference>
<keyword evidence="2 6" id="KW-0067">ATP-binding</keyword>
<evidence type="ECO:0000256" key="2">
    <source>
        <dbReference type="ARBA" id="ARBA00022840"/>
    </source>
</evidence>
<dbReference type="RefSeq" id="WP_143936943.1">
    <property type="nucleotide sequence ID" value="NZ_VKKG01000001.1"/>
</dbReference>
<evidence type="ECO:0000256" key="4">
    <source>
        <dbReference type="ARBA" id="ARBA00023027"/>
    </source>
</evidence>
<dbReference type="OrthoDB" id="9806925at2"/>
<dbReference type="GO" id="GO:0005524">
    <property type="term" value="F:ATP binding"/>
    <property type="evidence" value="ECO:0007669"/>
    <property type="project" value="UniProtKB-KW"/>
</dbReference>
<feature type="binding site" evidence="6">
    <location>
        <position position="202"/>
    </location>
    <ligand>
        <name>(6S)-NADPHX</name>
        <dbReference type="ChEBI" id="CHEBI:64076"/>
    </ligand>
</feature>
<sequence length="260" mass="26663">MDEITSTTPEDVERWWPVPRVDSDKYSRGVVGLDTGSQQYPGAALLGCAGALHAGAGMVRYLGEAPARLVLLRFPSVVTADGRVQAMVLGSGWGEGAAQARMDAALERGVPLVVDADALGLLPDELPADCLLTPHAGELARLLGTERRRVEAEPAEHAREAAEHYGATVLLKGPTQYVCTPEGAVSTAVGGPSWTAQAGSGDVLAGACGALLAAGVGAERAGLLAASLQAMAAVAFPGPHPPDRLAEGFADVLGRLFPQS</sequence>
<evidence type="ECO:0000256" key="6">
    <source>
        <dbReference type="HAMAP-Rule" id="MF_01965"/>
    </source>
</evidence>
<comment type="caution">
    <text evidence="8">The sequence shown here is derived from an EMBL/GenBank/DDBJ whole genome shotgun (WGS) entry which is preliminary data.</text>
</comment>
<dbReference type="Gene3D" id="3.40.1190.20">
    <property type="match status" value="1"/>
</dbReference>
<keyword evidence="4 6" id="KW-0520">NAD</keyword>
<dbReference type="PROSITE" id="PS51383">
    <property type="entry name" value="YJEF_C_3"/>
    <property type="match status" value="1"/>
</dbReference>
<comment type="catalytic activity">
    <reaction evidence="6">
        <text>(6S)-NADPHX + ADP = AMP + phosphate + NADPH + H(+)</text>
        <dbReference type="Rhea" id="RHEA:32235"/>
        <dbReference type="ChEBI" id="CHEBI:15378"/>
        <dbReference type="ChEBI" id="CHEBI:43474"/>
        <dbReference type="ChEBI" id="CHEBI:57783"/>
        <dbReference type="ChEBI" id="CHEBI:64076"/>
        <dbReference type="ChEBI" id="CHEBI:456215"/>
        <dbReference type="ChEBI" id="CHEBI:456216"/>
        <dbReference type="EC" id="4.2.1.136"/>
    </reaction>
</comment>
<dbReference type="PANTHER" id="PTHR12592">
    <property type="entry name" value="ATP-DEPENDENT (S)-NAD(P)H-HYDRATE DEHYDRATASE FAMILY MEMBER"/>
    <property type="match status" value="1"/>
</dbReference>
<protein>
    <recommendedName>
        <fullName evidence="6">ADP-dependent (S)-NAD(P)H-hydrate dehydratase</fullName>
        <ecNumber evidence="6">4.2.1.136</ecNumber>
    </recommendedName>
    <alternativeName>
        <fullName evidence="6">ADP-dependent NAD(P)HX dehydratase</fullName>
    </alternativeName>
</protein>
<dbReference type="SUPFAM" id="SSF53613">
    <property type="entry name" value="Ribokinase-like"/>
    <property type="match status" value="1"/>
</dbReference>
<dbReference type="InterPro" id="IPR000631">
    <property type="entry name" value="CARKD"/>
</dbReference>
<evidence type="ECO:0000256" key="1">
    <source>
        <dbReference type="ARBA" id="ARBA00022741"/>
    </source>
</evidence>
<comment type="function">
    <text evidence="6">Catalyzes the dehydration of the S-form of NAD(P)HX at the expense of ADP, which is converted to AMP. Together with NAD(P)HX epimerase, which catalyzes the epimerization of the S- and R-forms, the enzyme allows the repair of both epimers of NAD(P)HX, a damaged form of NAD(P)H that is a result of enzymatic or heat-dependent hydration.</text>
</comment>
<keyword evidence="5 6" id="KW-0456">Lyase</keyword>
<feature type="binding site" evidence="6">
    <location>
        <position position="201"/>
    </location>
    <ligand>
        <name>AMP</name>
        <dbReference type="ChEBI" id="CHEBI:456215"/>
    </ligand>
</feature>
<keyword evidence="9" id="KW-1185">Reference proteome</keyword>
<dbReference type="HAMAP" id="MF_01965">
    <property type="entry name" value="NADHX_dehydratase"/>
    <property type="match status" value="1"/>
</dbReference>
<feature type="binding site" evidence="6">
    <location>
        <position position="92"/>
    </location>
    <ligand>
        <name>(6S)-NADPHX</name>
        <dbReference type="ChEBI" id="CHEBI:64076"/>
    </ligand>
</feature>
<dbReference type="EMBL" id="VKKG01000001">
    <property type="protein sequence ID" value="TRY19856.1"/>
    <property type="molecule type" value="Genomic_DNA"/>
</dbReference>
<evidence type="ECO:0000313" key="9">
    <source>
        <dbReference type="Proteomes" id="UP000317638"/>
    </source>
</evidence>
<dbReference type="Pfam" id="PF01256">
    <property type="entry name" value="Carb_kinase"/>
    <property type="match status" value="1"/>
</dbReference>
<dbReference type="GO" id="GO:0110051">
    <property type="term" value="P:metabolite repair"/>
    <property type="evidence" value="ECO:0007669"/>
    <property type="project" value="TreeGrafter"/>
</dbReference>
<dbReference type="EC" id="4.2.1.136" evidence="6"/>
<feature type="domain" description="YjeF C-terminal" evidence="7">
    <location>
        <begin position="8"/>
        <end position="260"/>
    </location>
</feature>
<dbReference type="GO" id="GO:0046496">
    <property type="term" value="P:nicotinamide nucleotide metabolic process"/>
    <property type="evidence" value="ECO:0007669"/>
    <property type="project" value="UniProtKB-UniRule"/>
</dbReference>
<evidence type="ECO:0000256" key="5">
    <source>
        <dbReference type="ARBA" id="ARBA00023239"/>
    </source>
</evidence>
<feature type="binding site" evidence="6">
    <location>
        <position position="43"/>
    </location>
    <ligand>
        <name>(6S)-NADPHX</name>
        <dbReference type="ChEBI" id="CHEBI:64076"/>
    </ligand>
</feature>
<keyword evidence="3 6" id="KW-0521">NADP</keyword>
<dbReference type="Proteomes" id="UP000317638">
    <property type="component" value="Unassembled WGS sequence"/>
</dbReference>
<gene>
    <name evidence="6" type="primary">nnrD</name>
    <name evidence="8" type="ORF">FOJ82_02960</name>
</gene>